<reference evidence="3 4" key="1">
    <citation type="journal article" date="2018" name="Mol. Biol. Evol.">
        <title>Broad Genomic Sampling Reveals a Smut Pathogenic Ancestry of the Fungal Clade Ustilaginomycotina.</title>
        <authorList>
            <person name="Kijpornyongpan T."/>
            <person name="Mondo S.J."/>
            <person name="Barry K."/>
            <person name="Sandor L."/>
            <person name="Lee J."/>
            <person name="Lipzen A."/>
            <person name="Pangilinan J."/>
            <person name="LaButti K."/>
            <person name="Hainaut M."/>
            <person name="Henrissat B."/>
            <person name="Grigoriev I.V."/>
            <person name="Spatafora J.W."/>
            <person name="Aime M.C."/>
        </authorList>
    </citation>
    <scope>NUCLEOTIDE SEQUENCE [LARGE SCALE GENOMIC DNA]</scope>
    <source>
        <strain evidence="3 4">MCA 4718</strain>
    </source>
</reference>
<evidence type="ECO:0000256" key="1">
    <source>
        <dbReference type="SAM" id="MobiDB-lite"/>
    </source>
</evidence>
<organism evidence="3 4">
    <name type="scientific">Pseudomicrostroma glucosiphilum</name>
    <dbReference type="NCBI Taxonomy" id="1684307"/>
    <lineage>
        <taxon>Eukaryota</taxon>
        <taxon>Fungi</taxon>
        <taxon>Dikarya</taxon>
        <taxon>Basidiomycota</taxon>
        <taxon>Ustilaginomycotina</taxon>
        <taxon>Exobasidiomycetes</taxon>
        <taxon>Microstromatales</taxon>
        <taxon>Microstromatales incertae sedis</taxon>
        <taxon>Pseudomicrostroma</taxon>
    </lineage>
</organism>
<dbReference type="Proteomes" id="UP000245942">
    <property type="component" value="Unassembled WGS sequence"/>
</dbReference>
<gene>
    <name evidence="3" type="ORF">BCV69DRAFT_283944</name>
</gene>
<accession>A0A316U4S8</accession>
<dbReference type="EMBL" id="KZ819330">
    <property type="protein sequence ID" value="PWN19838.1"/>
    <property type="molecule type" value="Genomic_DNA"/>
</dbReference>
<dbReference type="GeneID" id="37014605"/>
<evidence type="ECO:0000313" key="3">
    <source>
        <dbReference type="EMBL" id="PWN19838.1"/>
    </source>
</evidence>
<feature type="region of interest" description="Disordered" evidence="1">
    <location>
        <begin position="31"/>
        <end position="54"/>
    </location>
</feature>
<dbReference type="RefSeq" id="XP_025346998.1">
    <property type="nucleotide sequence ID" value="XM_025492871.1"/>
</dbReference>
<sequence length="566" mass="63365">MQPTTKALLVAWVTMLQLAVAMPLADLGTVRGSEGSATNAGPPQPGVNDSVDKYSPRDVTQSAVEFYEPAAVRSFQADGATIEARFALAHDGQHWIVVPPIARSINSEPTRYVQVGRDLVADKESLALRDVARSENAALVGRAFSKLQCFTAIMTLSWGNDDGCSKNPKKATKLKVSEVSTKRDVPEPEPEPEERALVEQQEETGLVPMLKRGYSNLACFTWIMTMSLGNDAGCSKHAKKATKLKITEVSTKRDLLALSQGDADLVSARAVVAEDNMTSEFGRRAESVDERDVGTETEKVSAIDDQMWQKRGKVRDGFERTAKCIQAISTLFLFKPYRDQCVYNKPWDKRDNELYRSAQRSYQERDVVKAESQQTLTKRRSFIDYLNKGANCFLAYGLALGTVPIYKEGCKNSKRDVTVIQNLAGGHISKRDKTTEMSELPKRGVGDKIHQWTMCGVAYGVLFGQIKEVTDVCKGKNKRDLTAVETTDEEKRTLPEALSRFRFGEEKPVTERRDEVETRKRGVAGCIMFITTQMGDWNSCRSRSSRRKKAFKKPFKKAYDHIKYLY</sequence>
<name>A0A316U4S8_9BASI</name>
<proteinExistence type="predicted"/>
<protein>
    <submittedName>
        <fullName evidence="3">Uncharacterized protein</fullName>
    </submittedName>
</protein>
<evidence type="ECO:0000256" key="2">
    <source>
        <dbReference type="SAM" id="SignalP"/>
    </source>
</evidence>
<evidence type="ECO:0000313" key="4">
    <source>
        <dbReference type="Proteomes" id="UP000245942"/>
    </source>
</evidence>
<dbReference type="AlphaFoldDB" id="A0A316U4S8"/>
<keyword evidence="2" id="KW-0732">Signal</keyword>
<feature type="chain" id="PRO_5016281768" evidence="2">
    <location>
        <begin position="22"/>
        <end position="566"/>
    </location>
</feature>
<feature type="region of interest" description="Disordered" evidence="1">
    <location>
        <begin position="166"/>
        <end position="200"/>
    </location>
</feature>
<keyword evidence="4" id="KW-1185">Reference proteome</keyword>
<feature type="signal peptide" evidence="2">
    <location>
        <begin position="1"/>
        <end position="21"/>
    </location>
</feature>